<evidence type="ECO:0008006" key="4">
    <source>
        <dbReference type="Google" id="ProtNLM"/>
    </source>
</evidence>
<dbReference type="PROSITE" id="PS51419">
    <property type="entry name" value="RAB"/>
    <property type="match status" value="1"/>
</dbReference>
<evidence type="ECO:0000256" key="2">
    <source>
        <dbReference type="SAM" id="MobiDB-lite"/>
    </source>
</evidence>
<accession>X0TVS4</accession>
<feature type="region of interest" description="Disordered" evidence="2">
    <location>
        <begin position="188"/>
        <end position="218"/>
    </location>
</feature>
<dbReference type="SMART" id="SM00173">
    <property type="entry name" value="RAS"/>
    <property type="match status" value="1"/>
</dbReference>
<dbReference type="AlphaFoldDB" id="X0TVS4"/>
<proteinExistence type="predicted"/>
<protein>
    <recommendedName>
        <fullName evidence="4">GTP-binding protein</fullName>
    </recommendedName>
</protein>
<feature type="compositionally biased region" description="Basic and acidic residues" evidence="2">
    <location>
        <begin position="201"/>
        <end position="218"/>
    </location>
</feature>
<dbReference type="SUPFAM" id="SSF52540">
    <property type="entry name" value="P-loop containing nucleoside triphosphate hydrolases"/>
    <property type="match status" value="1"/>
</dbReference>
<dbReference type="InterPro" id="IPR001806">
    <property type="entry name" value="Small_GTPase"/>
</dbReference>
<dbReference type="PRINTS" id="PR00449">
    <property type="entry name" value="RASTRNSFRMNG"/>
</dbReference>
<feature type="non-terminal residue" evidence="3">
    <location>
        <position position="1"/>
    </location>
</feature>
<dbReference type="GO" id="GO:0003924">
    <property type="term" value="F:GTPase activity"/>
    <property type="evidence" value="ECO:0007669"/>
    <property type="project" value="InterPro"/>
</dbReference>
<dbReference type="Pfam" id="PF00071">
    <property type="entry name" value="Ras"/>
    <property type="match status" value="1"/>
</dbReference>
<feature type="compositionally biased region" description="Basic residues" evidence="2">
    <location>
        <begin position="191"/>
        <end position="200"/>
    </location>
</feature>
<comment type="caution">
    <text evidence="3">The sequence shown here is derived from an EMBL/GenBank/DDBJ whole genome shotgun (WGS) entry which is preliminary data.</text>
</comment>
<dbReference type="CDD" id="cd00154">
    <property type="entry name" value="Rab"/>
    <property type="match status" value="1"/>
</dbReference>
<evidence type="ECO:0000256" key="1">
    <source>
        <dbReference type="ARBA" id="ARBA00022741"/>
    </source>
</evidence>
<gene>
    <name evidence="3" type="ORF">S01H1_21807</name>
</gene>
<dbReference type="Gene3D" id="3.40.50.300">
    <property type="entry name" value="P-loop containing nucleotide triphosphate hydrolases"/>
    <property type="match status" value="1"/>
</dbReference>
<dbReference type="SMART" id="SM00174">
    <property type="entry name" value="RHO"/>
    <property type="match status" value="1"/>
</dbReference>
<name>X0TVS4_9ZZZZ</name>
<dbReference type="SMART" id="SM00175">
    <property type="entry name" value="RAB"/>
    <property type="match status" value="1"/>
</dbReference>
<dbReference type="EMBL" id="BARS01012167">
    <property type="protein sequence ID" value="GAF97683.1"/>
    <property type="molecule type" value="Genomic_DNA"/>
</dbReference>
<feature type="non-terminal residue" evidence="3">
    <location>
        <position position="233"/>
    </location>
</feature>
<evidence type="ECO:0000313" key="3">
    <source>
        <dbReference type="EMBL" id="GAF97683.1"/>
    </source>
</evidence>
<dbReference type="PROSITE" id="PS51421">
    <property type="entry name" value="RAS"/>
    <property type="match status" value="1"/>
</dbReference>
<organism evidence="3">
    <name type="scientific">marine sediment metagenome</name>
    <dbReference type="NCBI Taxonomy" id="412755"/>
    <lineage>
        <taxon>unclassified sequences</taxon>
        <taxon>metagenomes</taxon>
        <taxon>ecological metagenomes</taxon>
    </lineage>
</organism>
<sequence>LYATVNLMFWNIAGQPQFYMLHRPYFNGADGMILVFDITRSSTFSNINNWYSAAVKYGLSAIPRILIGNNAHIKRERKIILPMAEHLAEKLNAHYYETSTLSGENIKEAFEKIAEEIYRAQDPIKPIKNRKLIIKPYQGELIEIPDEIPSQGGEKQYSFYEKEDSFLKYISKKFGGLYHPNIPRSIFEKEKKKKKKKKKYQQKEKAKLEKEKKKKEKEKYQRDLFEILKGKKR</sequence>
<dbReference type="InterPro" id="IPR027417">
    <property type="entry name" value="P-loop_NTPase"/>
</dbReference>
<dbReference type="GO" id="GO:0005525">
    <property type="term" value="F:GTP binding"/>
    <property type="evidence" value="ECO:0007669"/>
    <property type="project" value="InterPro"/>
</dbReference>
<reference evidence="3" key="1">
    <citation type="journal article" date="2014" name="Front. Microbiol.">
        <title>High frequency of phylogenetically diverse reductive dehalogenase-homologous genes in deep subseafloor sedimentary metagenomes.</title>
        <authorList>
            <person name="Kawai M."/>
            <person name="Futagami T."/>
            <person name="Toyoda A."/>
            <person name="Takaki Y."/>
            <person name="Nishi S."/>
            <person name="Hori S."/>
            <person name="Arai W."/>
            <person name="Tsubouchi T."/>
            <person name="Morono Y."/>
            <person name="Uchiyama I."/>
            <person name="Ito T."/>
            <person name="Fujiyama A."/>
            <person name="Inagaki F."/>
            <person name="Takami H."/>
        </authorList>
    </citation>
    <scope>NUCLEOTIDE SEQUENCE</scope>
    <source>
        <strain evidence="3">Expedition CK06-06</strain>
    </source>
</reference>
<dbReference type="PANTHER" id="PTHR47978">
    <property type="match status" value="1"/>
</dbReference>
<keyword evidence="1" id="KW-0547">Nucleotide-binding</keyword>